<dbReference type="Proteomes" id="UP001058072">
    <property type="component" value="Chromosome"/>
</dbReference>
<dbReference type="RefSeq" id="WP_212724710.1">
    <property type="nucleotide sequence ID" value="NZ_CP071250.1"/>
</dbReference>
<name>A0A9Q9FGF0_9FIRM</name>
<evidence type="ECO:0000256" key="1">
    <source>
        <dbReference type="SAM" id="Phobius"/>
    </source>
</evidence>
<keyword evidence="1" id="KW-0812">Transmembrane</keyword>
<evidence type="ECO:0000313" key="2">
    <source>
        <dbReference type="EMBL" id="UUF08756.1"/>
    </source>
</evidence>
<feature type="transmembrane region" description="Helical" evidence="1">
    <location>
        <begin position="140"/>
        <end position="163"/>
    </location>
</feature>
<feature type="transmembrane region" description="Helical" evidence="1">
    <location>
        <begin position="6"/>
        <end position="21"/>
    </location>
</feature>
<protein>
    <submittedName>
        <fullName evidence="2">DUF554 domain-containing protein</fullName>
    </submittedName>
</protein>
<accession>A0A9Q9FGF0</accession>
<proteinExistence type="predicted"/>
<dbReference type="PANTHER" id="PTHR36111">
    <property type="entry name" value="INNER MEMBRANE PROTEIN-RELATED"/>
    <property type="match status" value="1"/>
</dbReference>
<dbReference type="PANTHER" id="PTHR36111:SF2">
    <property type="entry name" value="INNER MEMBRANE PROTEIN"/>
    <property type="match status" value="1"/>
</dbReference>
<dbReference type="EMBL" id="CP071250">
    <property type="protein sequence ID" value="UUF08756.1"/>
    <property type="molecule type" value="Genomic_DNA"/>
</dbReference>
<keyword evidence="1" id="KW-0472">Membrane</keyword>
<dbReference type="Pfam" id="PF04474">
    <property type="entry name" value="DUF554"/>
    <property type="match status" value="1"/>
</dbReference>
<feature type="transmembrane region" description="Helical" evidence="1">
    <location>
        <begin position="209"/>
        <end position="225"/>
    </location>
</feature>
<reference evidence="2" key="1">
    <citation type="submission" date="2021-03" db="EMBL/GenBank/DDBJ databases">
        <title>Comparative Genomics and Metabolomics in the genus Turicibacter.</title>
        <authorList>
            <person name="Maki J."/>
            <person name="Looft T."/>
        </authorList>
    </citation>
    <scope>NUCLEOTIDE SEQUENCE</scope>
    <source>
        <strain evidence="2">ISU324</strain>
    </source>
</reference>
<gene>
    <name evidence="2" type="ORF">J0J70_01655</name>
</gene>
<dbReference type="InterPro" id="IPR007563">
    <property type="entry name" value="DUF554"/>
</dbReference>
<feature type="transmembrane region" description="Helical" evidence="1">
    <location>
        <begin position="175"/>
        <end position="197"/>
    </location>
</feature>
<dbReference type="AlphaFoldDB" id="A0A9Q9FGF0"/>
<feature type="transmembrane region" description="Helical" evidence="1">
    <location>
        <begin position="95"/>
        <end position="120"/>
    </location>
</feature>
<evidence type="ECO:0000313" key="3">
    <source>
        <dbReference type="Proteomes" id="UP001058072"/>
    </source>
</evidence>
<organism evidence="2 3">
    <name type="scientific">Turicibacter bilis</name>
    <dbReference type="NCBI Taxonomy" id="2735723"/>
    <lineage>
        <taxon>Bacteria</taxon>
        <taxon>Bacillati</taxon>
        <taxon>Bacillota</taxon>
        <taxon>Erysipelotrichia</taxon>
        <taxon>Erysipelotrichales</taxon>
        <taxon>Turicibacteraceae</taxon>
        <taxon>Turicibacter</taxon>
    </lineage>
</organism>
<sequence>MLGTVVNAGAIILGGSIGLVFKKGLPKRFGNQVMNGLALCVLYIGISGTLQGKNILMLILSMVIGTLIGELLDLDERVTQLGNWLENKFKSKDEYVSISEGFVSASLLFCVGAMAIVGALQDGLKGDASMLYTKAMLDGISALIFSTSLGAGVILSSVFVLLYQGGITFLASLMAPFLTDMVIAEMTGVGSLLIIGLALNMLRMTNLKLMNFVPAIFIPILLSLIM</sequence>
<keyword evidence="1" id="KW-1133">Transmembrane helix</keyword>
<feature type="transmembrane region" description="Helical" evidence="1">
    <location>
        <begin position="33"/>
        <end position="50"/>
    </location>
</feature>